<dbReference type="eggNOG" id="ENOG502T2HJ">
    <property type="taxonomic scope" value="Eukaryota"/>
</dbReference>
<sequence>MSLPADLTLLLSQLANTIARALANSEATRKTNEDARAAASAPVRVEGLRLPEYHGRVGESVDLYIHRVNTFFAAKNIFPGADLATERRCLAMVVANLQGLAASWYLKRVARSDVSVSLLEHEALRAEFEPPDLQERLHDQLYTNRQSDCADLLEYIASGV</sequence>
<accession>A0A024TFY8</accession>
<dbReference type="OrthoDB" id="77494at2759"/>
<evidence type="ECO:0000313" key="1">
    <source>
        <dbReference type="EMBL" id="ETV92272.1"/>
    </source>
</evidence>
<name>A0A024TFY8_9STRA</name>
<dbReference type="VEuPathDB" id="FungiDB:H310_13337"/>
<dbReference type="RefSeq" id="XP_008879023.1">
    <property type="nucleotide sequence ID" value="XM_008880801.1"/>
</dbReference>
<protein>
    <recommendedName>
        <fullName evidence="2">Retrotransposon gag domain-containing protein</fullName>
    </recommendedName>
</protein>
<proteinExistence type="predicted"/>
<reference evidence="1" key="1">
    <citation type="submission" date="2013-12" db="EMBL/GenBank/DDBJ databases">
        <title>The Genome Sequence of Aphanomyces invadans NJM9701.</title>
        <authorList>
            <consortium name="The Broad Institute Genomics Platform"/>
            <person name="Russ C."/>
            <person name="Tyler B."/>
            <person name="van West P."/>
            <person name="Dieguez-Uribeondo J."/>
            <person name="Young S.K."/>
            <person name="Zeng Q."/>
            <person name="Gargeya S."/>
            <person name="Fitzgerald M."/>
            <person name="Abouelleil A."/>
            <person name="Alvarado L."/>
            <person name="Chapman S.B."/>
            <person name="Gainer-Dewar J."/>
            <person name="Goldberg J."/>
            <person name="Griggs A."/>
            <person name="Gujja S."/>
            <person name="Hansen M."/>
            <person name="Howarth C."/>
            <person name="Imamovic A."/>
            <person name="Ireland A."/>
            <person name="Larimer J."/>
            <person name="McCowan C."/>
            <person name="Murphy C."/>
            <person name="Pearson M."/>
            <person name="Poon T.W."/>
            <person name="Priest M."/>
            <person name="Roberts A."/>
            <person name="Saif S."/>
            <person name="Shea T."/>
            <person name="Sykes S."/>
            <person name="Wortman J."/>
            <person name="Nusbaum C."/>
            <person name="Birren B."/>
        </authorList>
    </citation>
    <scope>NUCLEOTIDE SEQUENCE [LARGE SCALE GENOMIC DNA]</scope>
    <source>
        <strain evidence="1">NJM9701</strain>
    </source>
</reference>
<organism evidence="1">
    <name type="scientific">Aphanomyces invadans</name>
    <dbReference type="NCBI Taxonomy" id="157072"/>
    <lineage>
        <taxon>Eukaryota</taxon>
        <taxon>Sar</taxon>
        <taxon>Stramenopiles</taxon>
        <taxon>Oomycota</taxon>
        <taxon>Saprolegniomycetes</taxon>
        <taxon>Saprolegniales</taxon>
        <taxon>Verrucalvaceae</taxon>
        <taxon>Aphanomyces</taxon>
    </lineage>
</organism>
<dbReference type="AlphaFoldDB" id="A0A024TFY8"/>
<dbReference type="GeneID" id="20090387"/>
<evidence type="ECO:0008006" key="2">
    <source>
        <dbReference type="Google" id="ProtNLM"/>
    </source>
</evidence>
<gene>
    <name evidence="1" type="ORF">H310_13337</name>
</gene>
<dbReference type="EMBL" id="KI914001">
    <property type="protein sequence ID" value="ETV92272.1"/>
    <property type="molecule type" value="Genomic_DNA"/>
</dbReference>